<dbReference type="SUPFAM" id="SSF53756">
    <property type="entry name" value="UDP-Glycosyltransferase/glycogen phosphorylase"/>
    <property type="match status" value="1"/>
</dbReference>
<dbReference type="EMBL" id="BJXW01000040">
    <property type="protein sequence ID" value="GEN32386.1"/>
    <property type="molecule type" value="Genomic_DNA"/>
</dbReference>
<dbReference type="InterPro" id="IPR028098">
    <property type="entry name" value="Glyco_trans_4-like_N"/>
</dbReference>
<dbReference type="PANTHER" id="PTHR12526:SF629">
    <property type="entry name" value="TEICHURONIC ACID BIOSYNTHESIS GLYCOSYLTRANSFERASE TUAH-RELATED"/>
    <property type="match status" value="1"/>
</dbReference>
<feature type="domain" description="Glycosyl transferase family 1" evidence="3">
    <location>
        <begin position="287"/>
        <end position="349"/>
    </location>
</feature>
<comment type="caution">
    <text evidence="5">The sequence shown here is derived from an EMBL/GenBank/DDBJ whole genome shotgun (WGS) entry which is preliminary data.</text>
</comment>
<dbReference type="PANTHER" id="PTHR12526">
    <property type="entry name" value="GLYCOSYLTRANSFERASE"/>
    <property type="match status" value="1"/>
</dbReference>
<organism evidence="5 6">
    <name type="scientific">Cerasibacillus quisquiliarum</name>
    <dbReference type="NCBI Taxonomy" id="227865"/>
    <lineage>
        <taxon>Bacteria</taxon>
        <taxon>Bacillati</taxon>
        <taxon>Bacillota</taxon>
        <taxon>Bacilli</taxon>
        <taxon>Bacillales</taxon>
        <taxon>Bacillaceae</taxon>
        <taxon>Cerasibacillus</taxon>
    </lineage>
</organism>
<dbReference type="GO" id="GO:0016757">
    <property type="term" value="F:glycosyltransferase activity"/>
    <property type="evidence" value="ECO:0007669"/>
    <property type="project" value="UniProtKB-KW"/>
</dbReference>
<dbReference type="RefSeq" id="WP_146938725.1">
    <property type="nucleotide sequence ID" value="NZ_BJXW01000040.1"/>
</dbReference>
<feature type="domain" description="Glycosyltransferase subfamily 4-like N-terminal" evidence="4">
    <location>
        <begin position="28"/>
        <end position="152"/>
    </location>
</feature>
<proteinExistence type="predicted"/>
<dbReference type="Gene3D" id="3.40.50.2000">
    <property type="entry name" value="Glycogen Phosphorylase B"/>
    <property type="match status" value="2"/>
</dbReference>
<evidence type="ECO:0000313" key="6">
    <source>
        <dbReference type="Proteomes" id="UP000321491"/>
    </source>
</evidence>
<dbReference type="Pfam" id="PF13439">
    <property type="entry name" value="Glyco_transf_4"/>
    <property type="match status" value="1"/>
</dbReference>
<dbReference type="InterPro" id="IPR001296">
    <property type="entry name" value="Glyco_trans_1"/>
</dbReference>
<accession>A0A511V0F5</accession>
<dbReference type="Proteomes" id="UP000321491">
    <property type="component" value="Unassembled WGS sequence"/>
</dbReference>
<protein>
    <submittedName>
        <fullName evidence="5">Glycosyl transferase</fullName>
    </submittedName>
</protein>
<keyword evidence="1" id="KW-0328">Glycosyltransferase</keyword>
<evidence type="ECO:0000259" key="4">
    <source>
        <dbReference type="Pfam" id="PF13439"/>
    </source>
</evidence>
<dbReference type="OrthoDB" id="9813214at2"/>
<sequence length="374" mass="44166">MTTPKRVVHITTVHHPSDPRIYHKECLSLHRAGYDVTLISRKDEEAQKDWPITHIPVKTYKNRWKRMIFGTIDAYRKARKLKADVYHFHDPELLLVGWLLKKKTNKVIYDIHEDYVTSILQKEYMSPFLRRIFAKLYKAMEKLFARRMELCLAEKYYKDMYPNGTCILNYPTINQAFIDHDRDKQPIKNGLIYTGNVTEDRGAFIHASIPQIDPTVTVQFIGKCPSELAEKMYAHAGEYKENLHIEGIDRYIEKEAIEAMYIKHHWLAGIALFPPTDHYMKKELTKFFEYMNAGLPIICSDFPVWKKFVETYKCGIAVDPYNEQEIKQAIEYLRNHPEEARKMGENGKHAVLDELNWNSEEKKLIQWYEDLLTS</sequence>
<keyword evidence="6" id="KW-1185">Reference proteome</keyword>
<reference evidence="5 6" key="1">
    <citation type="submission" date="2019-07" db="EMBL/GenBank/DDBJ databases">
        <title>Whole genome shotgun sequence of Cerasibacillus quisquiliarum NBRC 102429.</title>
        <authorList>
            <person name="Hosoyama A."/>
            <person name="Uohara A."/>
            <person name="Ohji S."/>
            <person name="Ichikawa N."/>
        </authorList>
    </citation>
    <scope>NUCLEOTIDE SEQUENCE [LARGE SCALE GENOMIC DNA]</scope>
    <source>
        <strain evidence="5 6">NBRC 102429</strain>
    </source>
</reference>
<gene>
    <name evidence="5" type="ORF">CQU01_26240</name>
</gene>
<dbReference type="AlphaFoldDB" id="A0A511V0F5"/>
<name>A0A511V0F5_9BACI</name>
<evidence type="ECO:0000256" key="1">
    <source>
        <dbReference type="ARBA" id="ARBA00022676"/>
    </source>
</evidence>
<evidence type="ECO:0000256" key="2">
    <source>
        <dbReference type="ARBA" id="ARBA00022679"/>
    </source>
</evidence>
<dbReference type="Pfam" id="PF00534">
    <property type="entry name" value="Glycos_transf_1"/>
    <property type="match status" value="1"/>
</dbReference>
<keyword evidence="2 5" id="KW-0808">Transferase</keyword>
<evidence type="ECO:0000259" key="3">
    <source>
        <dbReference type="Pfam" id="PF00534"/>
    </source>
</evidence>
<evidence type="ECO:0000313" key="5">
    <source>
        <dbReference type="EMBL" id="GEN32386.1"/>
    </source>
</evidence>